<dbReference type="InterPro" id="IPR041544">
    <property type="entry name" value="MotY_N"/>
</dbReference>
<dbReference type="GO" id="GO:0016020">
    <property type="term" value="C:membrane"/>
    <property type="evidence" value="ECO:0007669"/>
    <property type="project" value="UniProtKB-UniRule"/>
</dbReference>
<evidence type="ECO:0000256" key="1">
    <source>
        <dbReference type="PROSITE-ProRule" id="PRU00473"/>
    </source>
</evidence>
<feature type="domain" description="OmpA-like" evidence="4">
    <location>
        <begin position="173"/>
        <end position="291"/>
    </location>
</feature>
<accession>C5BNK4</accession>
<dbReference type="CDD" id="cd07185">
    <property type="entry name" value="OmpA_C-like"/>
    <property type="match status" value="1"/>
</dbReference>
<dbReference type="InterPro" id="IPR036737">
    <property type="entry name" value="OmpA-like_sf"/>
</dbReference>
<keyword evidence="6" id="KW-1185">Reference proteome</keyword>
<reference evidence="5 6" key="1">
    <citation type="journal article" date="2009" name="PLoS ONE">
        <title>The complete genome of Teredinibacter turnerae T7901: an intracellular endosymbiont of marine wood-boring bivalves (shipworms).</title>
        <authorList>
            <person name="Yang J.C."/>
            <person name="Madupu R."/>
            <person name="Durkin A.S."/>
            <person name="Ekborg N.A."/>
            <person name="Pedamallu C.S."/>
            <person name="Hostetler J.B."/>
            <person name="Radune D."/>
            <person name="Toms B.S."/>
            <person name="Henrissat B."/>
            <person name="Coutinho P.M."/>
            <person name="Schwarz S."/>
            <person name="Field L."/>
            <person name="Trindade-Silva A.E."/>
            <person name="Soares C.A.G."/>
            <person name="Elshahawi S."/>
            <person name="Hanora A."/>
            <person name="Schmidt E.W."/>
            <person name="Haygood M.G."/>
            <person name="Posfai J."/>
            <person name="Benner J."/>
            <person name="Madinger C."/>
            <person name="Nove J."/>
            <person name="Anton B."/>
            <person name="Chaudhary K."/>
            <person name="Foster J."/>
            <person name="Holman A."/>
            <person name="Kumar S."/>
            <person name="Lessard P.A."/>
            <person name="Luyten Y.A."/>
            <person name="Slatko B."/>
            <person name="Wood N."/>
            <person name="Wu B."/>
            <person name="Teplitski M."/>
            <person name="Mougous J.D."/>
            <person name="Ward N."/>
            <person name="Eisen J.A."/>
            <person name="Badger J.H."/>
            <person name="Distel D.L."/>
        </authorList>
    </citation>
    <scope>NUCLEOTIDE SEQUENCE [LARGE SCALE GENOMIC DNA]</scope>
    <source>
        <strain evidence="6">ATCC 39867 / T7901</strain>
    </source>
</reference>
<gene>
    <name evidence="5" type="ordered locus">TERTU_3000</name>
</gene>
<dbReference type="PROSITE" id="PS51123">
    <property type="entry name" value="OMPA_2"/>
    <property type="match status" value="1"/>
</dbReference>
<evidence type="ECO:0000256" key="2">
    <source>
        <dbReference type="SAM" id="MobiDB-lite"/>
    </source>
</evidence>
<name>C5BNK4_TERTT</name>
<dbReference type="Pfam" id="PF00691">
    <property type="entry name" value="OmpA"/>
    <property type="match status" value="1"/>
</dbReference>
<dbReference type="PRINTS" id="PR01023">
    <property type="entry name" value="NAFLGMOTY"/>
</dbReference>
<evidence type="ECO:0000313" key="5">
    <source>
        <dbReference type="EMBL" id="ACR11016.1"/>
    </source>
</evidence>
<dbReference type="KEGG" id="ttu:TERTU_3000"/>
<dbReference type="STRING" id="377629.TERTU_3000"/>
<organism evidence="5 6">
    <name type="scientific">Teredinibacter turnerae (strain ATCC 39867 / T7901)</name>
    <dbReference type="NCBI Taxonomy" id="377629"/>
    <lineage>
        <taxon>Bacteria</taxon>
        <taxon>Pseudomonadati</taxon>
        <taxon>Pseudomonadota</taxon>
        <taxon>Gammaproteobacteria</taxon>
        <taxon>Cellvibrionales</taxon>
        <taxon>Cellvibrionaceae</taxon>
        <taxon>Teredinibacter</taxon>
    </lineage>
</organism>
<dbReference type="Gene3D" id="3.30.1330.60">
    <property type="entry name" value="OmpA-like domain"/>
    <property type="match status" value="1"/>
</dbReference>
<dbReference type="PANTHER" id="PTHR30329:SF17">
    <property type="entry name" value="LIPOPROTEIN YFIB-RELATED"/>
    <property type="match status" value="1"/>
</dbReference>
<dbReference type="eggNOG" id="COG2885">
    <property type="taxonomic scope" value="Bacteria"/>
</dbReference>
<dbReference type="Proteomes" id="UP000009080">
    <property type="component" value="Chromosome"/>
</dbReference>
<evidence type="ECO:0000313" key="6">
    <source>
        <dbReference type="Proteomes" id="UP000009080"/>
    </source>
</evidence>
<keyword evidence="3" id="KW-0732">Signal</keyword>
<dbReference type="EMBL" id="CP001614">
    <property type="protein sequence ID" value="ACR11016.1"/>
    <property type="molecule type" value="Genomic_DNA"/>
</dbReference>
<evidence type="ECO:0000256" key="3">
    <source>
        <dbReference type="SAM" id="SignalP"/>
    </source>
</evidence>
<dbReference type="InterPro" id="IPR006665">
    <property type="entry name" value="OmpA-like"/>
</dbReference>
<dbReference type="AlphaFoldDB" id="C5BNK4"/>
<feature type="signal peptide" evidence="3">
    <location>
        <begin position="1"/>
        <end position="19"/>
    </location>
</feature>
<proteinExistence type="predicted"/>
<protein>
    <submittedName>
        <fullName evidence="5">OmpA/MotB domain protein</fullName>
    </submittedName>
</protein>
<dbReference type="PANTHER" id="PTHR30329">
    <property type="entry name" value="STATOR ELEMENT OF FLAGELLAR MOTOR COMPLEX"/>
    <property type="match status" value="1"/>
</dbReference>
<feature type="chain" id="PRO_5002949006" evidence="3">
    <location>
        <begin position="20"/>
        <end position="311"/>
    </location>
</feature>
<dbReference type="SUPFAM" id="SSF103088">
    <property type="entry name" value="OmpA-like"/>
    <property type="match status" value="1"/>
</dbReference>
<sequence length="311" mass="34803">MFTMRKLCRYLLFLLCVFAYECGAVRFTNGINDSNWTTSGSVFECRLAQTVPLFGQVVFRTRAGESSSFYLRSKVAQFEAGEAALVARSPVWAHPQVQEVLGSVQVKRGTRPLWLGREKTELMLAGLNSGKEIALLRESWYDEAENVDLAISNIGFRSEYRKYLDCLAGLLPANFDQLKRTSLYFVVGYTDKLSRAATQKLDQIILLVKHDKAINQFIIDAHASAEGTRIDNLELSKTRADLVRDYLVGHGIPESQLVVRWHGERYPVASNDSSSGRAKNRRVTVRMEKLAQPEAPPEGTTTMAAQAADES</sequence>
<feature type="region of interest" description="Disordered" evidence="2">
    <location>
        <begin position="291"/>
        <end position="311"/>
    </location>
</feature>
<dbReference type="InterPro" id="IPR050330">
    <property type="entry name" value="Bact_OuterMem_StrucFunc"/>
</dbReference>
<dbReference type="Pfam" id="PF18393">
    <property type="entry name" value="MotY_N"/>
    <property type="match status" value="1"/>
</dbReference>
<dbReference type="Gene3D" id="2.60.40.2540">
    <property type="match status" value="1"/>
</dbReference>
<evidence type="ECO:0000259" key="4">
    <source>
        <dbReference type="PROSITE" id="PS51123"/>
    </source>
</evidence>
<dbReference type="HOGENOM" id="CLU_069369_0_0_6"/>
<keyword evidence="1" id="KW-0472">Membrane</keyword>